<name>A0A1G8ZWZ1_9BACT</name>
<gene>
    <name evidence="5" type="ORF">SAMN05421823_10296</name>
</gene>
<dbReference type="RefSeq" id="WP_089679414.1">
    <property type="nucleotide sequence ID" value="NZ_FNFO01000002.1"/>
</dbReference>
<reference evidence="5 6" key="1">
    <citation type="submission" date="2016-10" db="EMBL/GenBank/DDBJ databases">
        <authorList>
            <person name="de Groot N.N."/>
        </authorList>
    </citation>
    <scope>NUCLEOTIDE SEQUENCE [LARGE SCALE GENOMIC DNA]</scope>
    <source>
        <strain evidence="5 6">DSM 25186</strain>
    </source>
</reference>
<dbReference type="CDD" id="cd00090">
    <property type="entry name" value="HTH_ARSR"/>
    <property type="match status" value="1"/>
</dbReference>
<dbReference type="InterPro" id="IPR051081">
    <property type="entry name" value="HTH_MetalResp_TranReg"/>
</dbReference>
<feature type="domain" description="HTH arsR-type" evidence="4">
    <location>
        <begin position="8"/>
        <end position="106"/>
    </location>
</feature>
<dbReference type="GO" id="GO:0003700">
    <property type="term" value="F:DNA-binding transcription factor activity"/>
    <property type="evidence" value="ECO:0007669"/>
    <property type="project" value="InterPro"/>
</dbReference>
<keyword evidence="6" id="KW-1185">Reference proteome</keyword>
<evidence type="ECO:0000313" key="6">
    <source>
        <dbReference type="Proteomes" id="UP000198510"/>
    </source>
</evidence>
<dbReference type="InterPro" id="IPR036390">
    <property type="entry name" value="WH_DNA-bd_sf"/>
</dbReference>
<dbReference type="Pfam" id="PF01022">
    <property type="entry name" value="HTH_5"/>
    <property type="match status" value="1"/>
</dbReference>
<dbReference type="NCBIfam" id="NF033788">
    <property type="entry name" value="HTH_metalloreg"/>
    <property type="match status" value="1"/>
</dbReference>
<dbReference type="InterPro" id="IPR001845">
    <property type="entry name" value="HTH_ArsR_DNA-bd_dom"/>
</dbReference>
<dbReference type="PANTHER" id="PTHR33154:SF15">
    <property type="entry name" value="REGULATORY PROTEIN ARSR"/>
    <property type="match status" value="1"/>
</dbReference>
<dbReference type="AlphaFoldDB" id="A0A1G8ZWZ1"/>
<evidence type="ECO:0000313" key="5">
    <source>
        <dbReference type="EMBL" id="SDK18845.1"/>
    </source>
</evidence>
<dbReference type="Proteomes" id="UP000198510">
    <property type="component" value="Unassembled WGS sequence"/>
</dbReference>
<proteinExistence type="predicted"/>
<dbReference type="PANTHER" id="PTHR33154">
    <property type="entry name" value="TRANSCRIPTIONAL REGULATOR, ARSR FAMILY"/>
    <property type="match status" value="1"/>
</dbReference>
<dbReference type="EMBL" id="FNFO01000002">
    <property type="protein sequence ID" value="SDK18845.1"/>
    <property type="molecule type" value="Genomic_DNA"/>
</dbReference>
<evidence type="ECO:0000259" key="4">
    <source>
        <dbReference type="PROSITE" id="PS50987"/>
    </source>
</evidence>
<keyword evidence="2" id="KW-0238">DNA-binding</keyword>
<keyword evidence="3" id="KW-0804">Transcription</keyword>
<dbReference type="SUPFAM" id="SSF46785">
    <property type="entry name" value="Winged helix' DNA-binding domain"/>
    <property type="match status" value="1"/>
</dbReference>
<protein>
    <submittedName>
        <fullName evidence="5">Helix-turn-helix domain-containing protein</fullName>
    </submittedName>
</protein>
<dbReference type="PRINTS" id="PR00778">
    <property type="entry name" value="HTHARSR"/>
</dbReference>
<dbReference type="PROSITE" id="PS50987">
    <property type="entry name" value="HTH_ARSR_2"/>
    <property type="match status" value="1"/>
</dbReference>
<evidence type="ECO:0000256" key="1">
    <source>
        <dbReference type="ARBA" id="ARBA00023015"/>
    </source>
</evidence>
<accession>A0A1G8ZWZ1</accession>
<evidence type="ECO:0000256" key="3">
    <source>
        <dbReference type="ARBA" id="ARBA00023163"/>
    </source>
</evidence>
<sequence>MGITKSEVFNAQQNQIAEYAKALAHPARVAILQELIRQKTCICGDLVDVLPLSQSTISQHLKELKRIGLIKGEVEGPKICYCIHEENWSAAQAMLNQLFGSFATTTCC</sequence>
<evidence type="ECO:0000256" key="2">
    <source>
        <dbReference type="ARBA" id="ARBA00023125"/>
    </source>
</evidence>
<dbReference type="InterPro" id="IPR036388">
    <property type="entry name" value="WH-like_DNA-bd_sf"/>
</dbReference>
<keyword evidence="1" id="KW-0805">Transcription regulation</keyword>
<dbReference type="InterPro" id="IPR011991">
    <property type="entry name" value="ArsR-like_HTH"/>
</dbReference>
<organism evidence="5 6">
    <name type="scientific">Catalinimonas alkaloidigena</name>
    <dbReference type="NCBI Taxonomy" id="1075417"/>
    <lineage>
        <taxon>Bacteria</taxon>
        <taxon>Pseudomonadati</taxon>
        <taxon>Bacteroidota</taxon>
        <taxon>Cytophagia</taxon>
        <taxon>Cytophagales</taxon>
        <taxon>Catalimonadaceae</taxon>
        <taxon>Catalinimonas</taxon>
    </lineage>
</organism>
<dbReference type="OrthoDB" id="9800049at2"/>
<dbReference type="Gene3D" id="1.10.10.10">
    <property type="entry name" value="Winged helix-like DNA-binding domain superfamily/Winged helix DNA-binding domain"/>
    <property type="match status" value="1"/>
</dbReference>
<dbReference type="SMART" id="SM00418">
    <property type="entry name" value="HTH_ARSR"/>
    <property type="match status" value="1"/>
</dbReference>
<dbReference type="STRING" id="1075417.SAMN05421823_10296"/>
<dbReference type="GO" id="GO:0003677">
    <property type="term" value="F:DNA binding"/>
    <property type="evidence" value="ECO:0007669"/>
    <property type="project" value="UniProtKB-KW"/>
</dbReference>